<organism evidence="1 2">
    <name type="scientific">Pseudomonas syringae pv. actinidiae</name>
    <dbReference type="NCBI Taxonomy" id="103796"/>
    <lineage>
        <taxon>Bacteria</taxon>
        <taxon>Pseudomonadati</taxon>
        <taxon>Pseudomonadota</taxon>
        <taxon>Gammaproteobacteria</taxon>
        <taxon>Pseudomonadales</taxon>
        <taxon>Pseudomonadaceae</taxon>
        <taxon>Pseudomonas</taxon>
        <taxon>Pseudomonas syringae</taxon>
    </lineage>
</organism>
<name>A0A7Z6Y5J1_PSESF</name>
<dbReference type="AlphaFoldDB" id="A0A7Z6Y5J1"/>
<dbReference type="EMBL" id="RBRZ01000047">
    <property type="protein sequence ID" value="RMR58869.1"/>
    <property type="molecule type" value="Genomic_DNA"/>
</dbReference>
<gene>
    <name evidence="1" type="ORF">ALP83_200139</name>
</gene>
<comment type="caution">
    <text evidence="1">The sequence shown here is derived from an EMBL/GenBank/DDBJ whole genome shotgun (WGS) entry which is preliminary data.</text>
</comment>
<reference evidence="1 2" key="1">
    <citation type="submission" date="2018-08" db="EMBL/GenBank/DDBJ databases">
        <title>Recombination of ecologically and evolutionarily significant loci maintains genetic cohesion in the Pseudomonas syringae species complex.</title>
        <authorList>
            <person name="Dillon M."/>
            <person name="Thakur S."/>
            <person name="Almeida R.N.D."/>
            <person name="Weir B.S."/>
            <person name="Guttman D.S."/>
        </authorList>
    </citation>
    <scope>NUCLEOTIDE SEQUENCE [LARGE SCALE GENOMIC DNA]</scope>
    <source>
        <strain evidence="1 2">ICMP 19198</strain>
    </source>
</reference>
<proteinExistence type="predicted"/>
<evidence type="ECO:0000313" key="2">
    <source>
        <dbReference type="Proteomes" id="UP000281806"/>
    </source>
</evidence>
<accession>A0A7Z6Y5J1</accession>
<protein>
    <submittedName>
        <fullName evidence="1">Uncharacterized protein</fullName>
    </submittedName>
</protein>
<dbReference type="Proteomes" id="UP000281806">
    <property type="component" value="Unassembled WGS sequence"/>
</dbReference>
<sequence length="90" mass="9939">MTSVNWAELAYDTVISVAKTHQEFTPDDIWKTGLPKPIEARALGGVMARAKREGIIEKTGRVQPTTQVESHGTDITIWKSLIFKPHPGAI</sequence>
<dbReference type="RefSeq" id="WP_122258663.1">
    <property type="nucleotide sequence ID" value="NZ_RBRZ01000047.1"/>
</dbReference>
<evidence type="ECO:0000313" key="1">
    <source>
        <dbReference type="EMBL" id="RMR58869.1"/>
    </source>
</evidence>